<evidence type="ECO:0008006" key="6">
    <source>
        <dbReference type="Google" id="ProtNLM"/>
    </source>
</evidence>
<evidence type="ECO:0000313" key="5">
    <source>
        <dbReference type="Proteomes" id="UP000595237"/>
    </source>
</evidence>
<keyword evidence="1" id="KW-0732">Signal</keyword>
<evidence type="ECO:0000313" key="2">
    <source>
        <dbReference type="EMBL" id="QDL34580.1"/>
    </source>
</evidence>
<reference evidence="3 5" key="2">
    <citation type="submission" date="2021-01" db="EMBL/GenBank/DDBJ databases">
        <title>FDA dAtabase for Regulatory Grade micrObial Sequences (FDA-ARGOS): Supporting development and validation of Infectious Disease Dx tests.</title>
        <authorList>
            <person name="Blissenbach B."/>
            <person name="Krut O."/>
            <person name="Tallon L."/>
            <person name="Sadzewicz L."/>
            <person name="Zhao X."/>
            <person name="Boylan J."/>
            <person name="Ott S."/>
            <person name="Bowen H."/>
            <person name="Vavikolanu K."/>
            <person name="Mehta A."/>
            <person name="Aluvathingal J."/>
            <person name="Nadendla S."/>
            <person name="Yan Y."/>
            <person name="Sichtig H."/>
        </authorList>
    </citation>
    <scope>NUCLEOTIDE SEQUENCE [LARGE SCALE GENOMIC DNA]</scope>
    <source>
        <strain evidence="3 5">FDAARGOS_1081</strain>
    </source>
</reference>
<organism evidence="2 4">
    <name type="scientific">Serratia liquefaciens</name>
    <dbReference type="NCBI Taxonomy" id="614"/>
    <lineage>
        <taxon>Bacteria</taxon>
        <taxon>Pseudomonadati</taxon>
        <taxon>Pseudomonadota</taxon>
        <taxon>Gammaproteobacteria</taxon>
        <taxon>Enterobacterales</taxon>
        <taxon>Yersiniaceae</taxon>
        <taxon>Serratia</taxon>
    </lineage>
</organism>
<dbReference type="AlphaFoldDB" id="A0A515D2J6"/>
<accession>A0A515D2J6</accession>
<dbReference type="Gene3D" id="3.40.50.1820">
    <property type="entry name" value="alpha/beta hydrolase"/>
    <property type="match status" value="1"/>
</dbReference>
<dbReference type="EMBL" id="CP033893">
    <property type="protein sequence ID" value="QDL34580.1"/>
    <property type="molecule type" value="Genomic_DNA"/>
</dbReference>
<evidence type="ECO:0000313" key="4">
    <source>
        <dbReference type="Proteomes" id="UP000317572"/>
    </source>
</evidence>
<name>A0A515D2J6_SERLI</name>
<evidence type="ECO:0000313" key="3">
    <source>
        <dbReference type="EMBL" id="QQU55305.1"/>
    </source>
</evidence>
<dbReference type="RefSeq" id="WP_122080490.1">
    <property type="nucleotide sequence ID" value="NZ_CBCPIK010000015.1"/>
</dbReference>
<dbReference type="Proteomes" id="UP000595237">
    <property type="component" value="Chromosome"/>
</dbReference>
<evidence type="ECO:0000256" key="1">
    <source>
        <dbReference type="SAM" id="SignalP"/>
    </source>
</evidence>
<keyword evidence="5" id="KW-1185">Reference proteome</keyword>
<dbReference type="EMBL" id="CP068148">
    <property type="protein sequence ID" value="QQU55305.1"/>
    <property type="molecule type" value="Genomic_DNA"/>
</dbReference>
<gene>
    <name evidence="2" type="ORF">EGO53_23625</name>
    <name evidence="3" type="ORF">I6I38_24090</name>
</gene>
<feature type="signal peptide" evidence="1">
    <location>
        <begin position="1"/>
        <end position="19"/>
    </location>
</feature>
<dbReference type="STRING" id="614.XJ20_23565"/>
<protein>
    <recommendedName>
        <fullName evidence="6">Esterase</fullName>
    </recommendedName>
</protein>
<dbReference type="SUPFAM" id="SSF53474">
    <property type="entry name" value="alpha/beta-Hydrolases"/>
    <property type="match status" value="1"/>
</dbReference>
<proteinExistence type="predicted"/>
<dbReference type="InterPro" id="IPR029058">
    <property type="entry name" value="AB_hydrolase_fold"/>
</dbReference>
<reference evidence="2 4" key="1">
    <citation type="submission" date="2018-11" db="EMBL/GenBank/DDBJ databases">
        <title>The first complete genome of Serratia liquefaciens isolated from metalophyte plant revel distinctness adaptive mechanisms in an extreme habitat.</title>
        <authorList>
            <person name="Caneschi W.L."/>
            <person name="Sanchez A.B."/>
            <person name="Felestrino E.B."/>
            <person name="Assis R.A.B."/>
            <person name="Lemes C.G.C."/>
            <person name="Cordeiro I.F."/>
            <person name="Fonseca N.P."/>
            <person name="Villa M."/>
            <person name="Vieira I.T."/>
            <person name="Moraes L.A."/>
            <person name="Kamino L.H.Y."/>
            <person name="do Carmo F."/>
            <person name="Garcia C.M."/>
            <person name="Almeida N.F."/>
            <person name="Silva R.S."/>
            <person name="Ferro J.A."/>
            <person name="Ferro M.I.T."/>
            <person name="Varani A.M."/>
            <person name="Ferreira R.M."/>
            <person name="dos Santos V.L."/>
            <person name="Silva U.C."/>
            <person name="Setubal J.C."/>
            <person name="Moreira L.M."/>
        </authorList>
    </citation>
    <scope>NUCLEOTIDE SEQUENCE [LARGE SCALE GENOMIC DNA]</scope>
    <source>
        <strain evidence="2 4">FG3</strain>
    </source>
</reference>
<feature type="chain" id="PRO_5021995075" description="Esterase" evidence="1">
    <location>
        <begin position="20"/>
        <end position="349"/>
    </location>
</feature>
<dbReference type="Proteomes" id="UP000317572">
    <property type="component" value="Chromosome"/>
</dbReference>
<sequence length="349" mass="39206">MYFLILAILLAFITRPLSAAEMRYPAGEEPIELPVHSPLNAQYPRTAQGQEDKKIAAMSLYLTLMREDGRNIWAPYQLAASSAEKGQTELAERYLQLSADRGLWYYYNLLEDDAFNSIQHSRTYQSILAVTKARYLQHAHWYEGKASYAIPEGTPPAGGWPTVVYLHTYGKSAGISPEERLLFSEMGVAYVEINGTQMLSENSFRWSNYSDESTQSAIRRALQPAAELKLNPQQVYLTARGQGALHAANLLAKYPQLYAGAMLIAPNGEIKQAQQSLATNKRLVVAYYDRQNFSDQALAMHFANLFSENNQVETLHFSQGENPDGGWQARFKRPLQWMLQQAPDATPGA</sequence>